<name>A0A4Q9PKA9_9APHY</name>
<feature type="compositionally biased region" description="Basic and acidic residues" evidence="1">
    <location>
        <begin position="53"/>
        <end position="78"/>
    </location>
</feature>
<feature type="region of interest" description="Disordered" evidence="1">
    <location>
        <begin position="34"/>
        <end position="388"/>
    </location>
</feature>
<feature type="compositionally biased region" description="Low complexity" evidence="1">
    <location>
        <begin position="588"/>
        <end position="626"/>
    </location>
</feature>
<feature type="region of interest" description="Disordered" evidence="1">
    <location>
        <begin position="500"/>
        <end position="521"/>
    </location>
</feature>
<dbReference type="Proteomes" id="UP000292082">
    <property type="component" value="Unassembled WGS sequence"/>
</dbReference>
<feature type="compositionally biased region" description="Low complexity" evidence="1">
    <location>
        <begin position="740"/>
        <end position="750"/>
    </location>
</feature>
<feature type="compositionally biased region" description="Basic and acidic residues" evidence="1">
    <location>
        <begin position="556"/>
        <end position="565"/>
    </location>
</feature>
<accession>A0A4Q9PKA9</accession>
<feature type="region of interest" description="Disordered" evidence="1">
    <location>
        <begin position="556"/>
        <end position="929"/>
    </location>
</feature>
<proteinExistence type="predicted"/>
<evidence type="ECO:0000256" key="1">
    <source>
        <dbReference type="SAM" id="MobiDB-lite"/>
    </source>
</evidence>
<feature type="compositionally biased region" description="Basic and acidic residues" evidence="1">
    <location>
        <begin position="670"/>
        <end position="682"/>
    </location>
</feature>
<dbReference type="AlphaFoldDB" id="A0A4Q9PKA9"/>
<sequence length="983" mass="106538">MPPRPRDPPAAPGLLASAFSFVSRELESFVTAATGGEVQQKTQPQASSSRVTLDGKRGIRDDGADRRSERDRERERERRAKRVRKRSEVEVERARARRRLREEDSAERAPKAIAKKRTPVTEGREEERERSSEREAADDEDDELPVRPLPKLLKKRRRDAVVDDVRHEDVVEEVDEPGPQPQPRSSEQGKSAKRTFSGPKDLMPPPPAPSKSMPSPPTPLTTRNSLPFPTMPGSFFERSASLMPEAIPTPMKRAVPRPRTPTLPPAIEEEPEEEEGQAHEQQVALAPERSPGRGRSQSLTKGKSMDADQAGPSRHREPSHHRSISTDELEPGPLEPAARSTSRKGKERAWDTSGEIRVRGKEQELHEAREDHARNAHARDDSERERDKQRIRMLEEEVARLRVELALKSGPYAAAMMPPPPPPPPPPHMRVQAPTSSSGNPANFFASARANLKHTAPPVEAPINAVAYGGARTRKAGQPTVNVPSDKMAAFLQEMKSKRLRKVSGPAGSMGPPQFAPSAAGDIAGETRAGVVSEARRAAILGDTSFDTGVAARIFIGEKRKRDAAEEPIGPSKRRETAFIRSDITGGSSSASSSQSSQSSTSSQSSAASSQSTASTSSQSSVSRSSLFDTAPSTSRPRTSHSKSKAPLRIWPARASETDLTTPSLCSDNENDHSGHSEDKLPDTPSDSGRGVGADTVLPRELTSQPQRREEPEIIDVDALETPPQVKHKPSPSPSPSPEPEQTAGAGAEAETARKNAFARRIPESPMPSRSPVKPKPPARAKAAKVPVPTKLPRRVPVNPPPRDDGSDSDDPLIMARARTEGLGGSLFDEELPVAGPSRVSRAREKTATSASSGHSRSRSLSQAQAQAQAQAEAELKGERPASRLSNHAKRRLTLDEELRRAGDSLWRESSEEPRQPPSEPEVDLDSGQLVAFGTRSSQRGFLARGGGAGAPVFMGEGYVQGAVADEGEERLRPRASTGARRR</sequence>
<evidence type="ECO:0000313" key="2">
    <source>
        <dbReference type="EMBL" id="TBU54535.1"/>
    </source>
</evidence>
<feature type="compositionally biased region" description="Pro residues" evidence="1">
    <location>
        <begin position="417"/>
        <end position="428"/>
    </location>
</feature>
<feature type="compositionally biased region" description="Pro residues" evidence="1">
    <location>
        <begin position="202"/>
        <end position="219"/>
    </location>
</feature>
<dbReference type="EMBL" id="ML145186">
    <property type="protein sequence ID" value="TBU54535.1"/>
    <property type="molecule type" value="Genomic_DNA"/>
</dbReference>
<feature type="compositionally biased region" description="Basic and acidic residues" evidence="1">
    <location>
        <begin position="347"/>
        <end position="388"/>
    </location>
</feature>
<protein>
    <submittedName>
        <fullName evidence="2">Uncharacterized protein</fullName>
    </submittedName>
</protein>
<feature type="compositionally biased region" description="Polar residues" evidence="1">
    <location>
        <begin position="627"/>
        <end position="637"/>
    </location>
</feature>
<gene>
    <name evidence="2" type="ORF">BD310DRAFT_980259</name>
</gene>
<feature type="region of interest" description="Disordered" evidence="1">
    <location>
        <begin position="964"/>
        <end position="983"/>
    </location>
</feature>
<feature type="compositionally biased region" description="Basic and acidic residues" evidence="1">
    <location>
        <begin position="159"/>
        <end position="169"/>
    </location>
</feature>
<feature type="region of interest" description="Disordered" evidence="1">
    <location>
        <begin position="413"/>
        <end position="443"/>
    </location>
</feature>
<feature type="compositionally biased region" description="Basic and acidic residues" evidence="1">
    <location>
        <begin position="122"/>
        <end position="135"/>
    </location>
</feature>
<keyword evidence="3" id="KW-1185">Reference proteome</keyword>
<feature type="compositionally biased region" description="Polar residues" evidence="1">
    <location>
        <begin position="37"/>
        <end position="51"/>
    </location>
</feature>
<feature type="compositionally biased region" description="Basic and acidic residues" evidence="1">
    <location>
        <begin position="893"/>
        <end position="915"/>
    </location>
</feature>
<organism evidence="2 3">
    <name type="scientific">Dichomitus squalens</name>
    <dbReference type="NCBI Taxonomy" id="114155"/>
    <lineage>
        <taxon>Eukaryota</taxon>
        <taxon>Fungi</taxon>
        <taxon>Dikarya</taxon>
        <taxon>Basidiomycota</taxon>
        <taxon>Agaricomycotina</taxon>
        <taxon>Agaricomycetes</taxon>
        <taxon>Polyporales</taxon>
        <taxon>Polyporaceae</taxon>
        <taxon>Dichomitus</taxon>
    </lineage>
</organism>
<evidence type="ECO:0000313" key="3">
    <source>
        <dbReference type="Proteomes" id="UP000292082"/>
    </source>
</evidence>
<feature type="compositionally biased region" description="Low complexity" evidence="1">
    <location>
        <begin position="848"/>
        <end position="873"/>
    </location>
</feature>
<feature type="compositionally biased region" description="Polar residues" evidence="1">
    <location>
        <begin position="658"/>
        <end position="668"/>
    </location>
</feature>
<reference evidence="2 3" key="1">
    <citation type="submission" date="2019-01" db="EMBL/GenBank/DDBJ databases">
        <title>Draft genome sequences of three monokaryotic isolates of the white-rot basidiomycete fungus Dichomitus squalens.</title>
        <authorList>
            <consortium name="DOE Joint Genome Institute"/>
            <person name="Lopez S.C."/>
            <person name="Andreopoulos B."/>
            <person name="Pangilinan J."/>
            <person name="Lipzen A."/>
            <person name="Riley R."/>
            <person name="Ahrendt S."/>
            <person name="Ng V."/>
            <person name="Barry K."/>
            <person name="Daum C."/>
            <person name="Grigoriev I.V."/>
            <person name="Hilden K.S."/>
            <person name="Makela M.R."/>
            <person name="de Vries R.P."/>
        </authorList>
    </citation>
    <scope>NUCLEOTIDE SEQUENCE [LARGE SCALE GENOMIC DNA]</scope>
    <source>
        <strain evidence="2 3">CBS 464.89</strain>
    </source>
</reference>
<feature type="compositionally biased region" description="Basic and acidic residues" evidence="1">
    <location>
        <begin position="86"/>
        <end position="110"/>
    </location>
</feature>